<dbReference type="NCBIfam" id="TIGR00633">
    <property type="entry name" value="xth"/>
    <property type="match status" value="1"/>
</dbReference>
<dbReference type="NCBIfam" id="NF008733">
    <property type="entry name" value="PRK11756.1"/>
    <property type="match status" value="1"/>
</dbReference>
<evidence type="ECO:0000256" key="2">
    <source>
        <dbReference type="ARBA" id="ARBA00022723"/>
    </source>
</evidence>
<sequence length="298" mass="34541">MYIKFTKSHQKLLQYQIIKKYTFKEKMMTTFVSFNINGLRARPHQLEAIRDILGADIIGLQETKVHDALFPVNMVQDLGYHVEFFGQKSHYGVALASKIAPTFVQKGFPFGHDDAQRRLIHARYNFDGRSIDVLNGYFPQGENRSHEIKFPMKREFYADLNRYIDELQADGRELIIMGDMNISPEDIDVGIGAANVKRWLAKGTCSFLPEERAWYQTLMSTGLTDTYRLFYPKSHDEFSWFDYRSRGFEDTPKRGLRIDHILCTDTLKNDCVAAGISYDIRAMDKPSDHAPIWAKFNL</sequence>
<dbReference type="InterPro" id="IPR004808">
    <property type="entry name" value="AP_endonuc_1"/>
</dbReference>
<organism evidence="9 10">
    <name type="scientific">Moraxella catarrhalis</name>
    <name type="common">Branhamella catarrhalis</name>
    <dbReference type="NCBI Taxonomy" id="480"/>
    <lineage>
        <taxon>Bacteria</taxon>
        <taxon>Pseudomonadati</taxon>
        <taxon>Pseudomonadota</taxon>
        <taxon>Gammaproteobacteria</taxon>
        <taxon>Moraxellales</taxon>
        <taxon>Moraxellaceae</taxon>
        <taxon>Moraxella</taxon>
    </lineage>
</organism>
<feature type="binding site" evidence="6">
    <location>
        <position position="179"/>
    </location>
    <ligand>
        <name>Mg(2+)</name>
        <dbReference type="ChEBI" id="CHEBI:18420"/>
        <label>1</label>
    </ligand>
</feature>
<protein>
    <submittedName>
        <fullName evidence="9">Exodeoxyribonuclease III</fullName>
        <ecNumber evidence="9">3.1.11.2</ecNumber>
    </submittedName>
</protein>
<feature type="site" description="Important for catalytic activity" evidence="7">
    <location>
        <position position="259"/>
    </location>
</feature>
<keyword evidence="6" id="KW-0464">Manganese</keyword>
<dbReference type="PROSITE" id="PS51435">
    <property type="entry name" value="AP_NUCLEASE_F1_4"/>
    <property type="match status" value="1"/>
</dbReference>
<dbReference type="InterPro" id="IPR037493">
    <property type="entry name" value="ExoIII-like"/>
</dbReference>
<dbReference type="InterPro" id="IPR005135">
    <property type="entry name" value="Endo/exonuclease/phosphatase"/>
</dbReference>
<feature type="active site" description="Proton donor/acceptor" evidence="5">
    <location>
        <position position="179"/>
    </location>
</feature>
<reference evidence="9 10" key="1">
    <citation type="journal article" date="2016" name="Genome Biol. Evol.">
        <title>Comparative Genomic Analyses of the Moraxella catarrhalis Serosensitive and Seroresistant Lineages Demonstrate Their Independent Evolution.</title>
        <authorList>
            <person name="Earl J.P."/>
            <person name="de Vries S.P."/>
            <person name="Ahmed A."/>
            <person name="Powell E."/>
            <person name="Schultz M.P."/>
            <person name="Hermans P.W."/>
            <person name="Hill D.J."/>
            <person name="Zhou Z."/>
            <person name="Constantinidou C.I."/>
            <person name="Hu F.Z."/>
            <person name="Bootsma H.J."/>
            <person name="Ehrlich G.D."/>
        </authorList>
    </citation>
    <scope>NUCLEOTIDE SEQUENCE [LARGE SCALE GENOMIC DNA]</scope>
    <source>
        <strain evidence="9 10">F23</strain>
    </source>
</reference>
<evidence type="ECO:0000313" key="9">
    <source>
        <dbReference type="EMBL" id="OAV23620.1"/>
    </source>
</evidence>
<evidence type="ECO:0000256" key="1">
    <source>
        <dbReference type="ARBA" id="ARBA00007092"/>
    </source>
</evidence>
<evidence type="ECO:0000256" key="5">
    <source>
        <dbReference type="PIRSR" id="PIRSR604808-1"/>
    </source>
</evidence>
<feature type="binding site" evidence="6">
    <location>
        <position position="288"/>
    </location>
    <ligand>
        <name>Mg(2+)</name>
        <dbReference type="ChEBI" id="CHEBI:18420"/>
        <label>1</label>
    </ligand>
</feature>
<accession>A0AB36DNW6</accession>
<dbReference type="AlphaFoldDB" id="A0AB36DNW6"/>
<dbReference type="EMBL" id="LXHQ01000042">
    <property type="protein sequence ID" value="OAV23620.1"/>
    <property type="molecule type" value="Genomic_DNA"/>
</dbReference>
<dbReference type="GO" id="GO:0003677">
    <property type="term" value="F:DNA binding"/>
    <property type="evidence" value="ECO:0007669"/>
    <property type="project" value="InterPro"/>
</dbReference>
<comment type="cofactor">
    <cofactor evidence="6">
        <name>Mg(2+)</name>
        <dbReference type="ChEBI" id="CHEBI:18420"/>
    </cofactor>
    <cofactor evidence="6">
        <name>Mn(2+)</name>
        <dbReference type="ChEBI" id="CHEBI:29035"/>
    </cofactor>
    <text evidence="6">Probably binds two magnesium or manganese ions per subunit.</text>
</comment>
<dbReference type="Proteomes" id="UP000078295">
    <property type="component" value="Unassembled WGS sequence"/>
</dbReference>
<feature type="active site" description="Proton acceptor" evidence="5">
    <location>
        <position position="289"/>
    </location>
</feature>
<dbReference type="SUPFAM" id="SSF56219">
    <property type="entry name" value="DNase I-like"/>
    <property type="match status" value="1"/>
</dbReference>
<comment type="caution">
    <text evidence="9">The sequence shown here is derived from an EMBL/GenBank/DDBJ whole genome shotgun (WGS) entry which is preliminary data.</text>
</comment>
<dbReference type="InterPro" id="IPR036691">
    <property type="entry name" value="Endo/exonu/phosph_ase_sf"/>
</dbReference>
<feature type="site" description="Interaction with DNA substrate" evidence="7">
    <location>
        <position position="289"/>
    </location>
</feature>
<feature type="binding site" evidence="6">
    <location>
        <position position="181"/>
    </location>
    <ligand>
        <name>Mg(2+)</name>
        <dbReference type="ChEBI" id="CHEBI:18420"/>
        <label>1</label>
    </ligand>
</feature>
<dbReference type="GO" id="GO:0046872">
    <property type="term" value="F:metal ion binding"/>
    <property type="evidence" value="ECO:0007669"/>
    <property type="project" value="UniProtKB-KW"/>
</dbReference>
<keyword evidence="2 6" id="KW-0479">Metal-binding</keyword>
<comment type="similarity">
    <text evidence="1">Belongs to the DNA repair enzymes AP/ExoA family.</text>
</comment>
<dbReference type="NCBIfam" id="TIGR00195">
    <property type="entry name" value="exoDNase_III"/>
    <property type="match status" value="1"/>
</dbReference>
<dbReference type="EC" id="3.1.11.2" evidence="9"/>
<evidence type="ECO:0000256" key="7">
    <source>
        <dbReference type="PIRSR" id="PIRSR604808-3"/>
    </source>
</evidence>
<feature type="site" description="Transition state stabilizer" evidence="7">
    <location>
        <position position="181"/>
    </location>
</feature>
<gene>
    <name evidence="9" type="ORF">AO370_1664</name>
</gene>
<feature type="binding site" evidence="6">
    <location>
        <position position="289"/>
    </location>
    <ligand>
        <name>Mg(2+)</name>
        <dbReference type="ChEBI" id="CHEBI:18420"/>
        <label>1</label>
    </ligand>
</feature>
<dbReference type="PANTHER" id="PTHR43250:SF2">
    <property type="entry name" value="EXODEOXYRIBONUCLEASE III"/>
    <property type="match status" value="1"/>
</dbReference>
<dbReference type="PANTHER" id="PTHR43250">
    <property type="entry name" value="EXODEOXYRIBONUCLEASE III"/>
    <property type="match status" value="1"/>
</dbReference>
<evidence type="ECO:0000259" key="8">
    <source>
        <dbReference type="Pfam" id="PF03372"/>
    </source>
</evidence>
<dbReference type="Gene3D" id="3.60.10.10">
    <property type="entry name" value="Endonuclease/exonuclease/phosphatase"/>
    <property type="match status" value="1"/>
</dbReference>
<name>A0AB36DNW6_MORCA</name>
<evidence type="ECO:0000256" key="3">
    <source>
        <dbReference type="ARBA" id="ARBA00022801"/>
    </source>
</evidence>
<dbReference type="CDD" id="cd09086">
    <property type="entry name" value="ExoIII-like_AP-endo"/>
    <property type="match status" value="1"/>
</dbReference>
<evidence type="ECO:0000313" key="10">
    <source>
        <dbReference type="Proteomes" id="UP000078295"/>
    </source>
</evidence>
<dbReference type="GO" id="GO:0008311">
    <property type="term" value="F:double-stranded DNA 3'-5' DNA exonuclease activity"/>
    <property type="evidence" value="ECO:0007669"/>
    <property type="project" value="UniProtKB-EC"/>
</dbReference>
<dbReference type="GO" id="GO:0006281">
    <property type="term" value="P:DNA repair"/>
    <property type="evidence" value="ECO:0007669"/>
    <property type="project" value="InterPro"/>
</dbReference>
<evidence type="ECO:0000256" key="6">
    <source>
        <dbReference type="PIRSR" id="PIRSR604808-2"/>
    </source>
</evidence>
<feature type="binding site" evidence="6">
    <location>
        <position position="62"/>
    </location>
    <ligand>
        <name>Mg(2+)</name>
        <dbReference type="ChEBI" id="CHEBI:18420"/>
        <label>1</label>
    </ligand>
</feature>
<proteinExistence type="inferred from homology"/>
<dbReference type="GO" id="GO:0004519">
    <property type="term" value="F:endonuclease activity"/>
    <property type="evidence" value="ECO:0007669"/>
    <property type="project" value="InterPro"/>
</dbReference>
<keyword evidence="3 9" id="KW-0378">Hydrolase</keyword>
<evidence type="ECO:0000256" key="4">
    <source>
        <dbReference type="ARBA" id="ARBA00022842"/>
    </source>
</evidence>
<feature type="domain" description="Endonuclease/exonuclease/phosphatase" evidence="8">
    <location>
        <begin position="32"/>
        <end position="289"/>
    </location>
</feature>
<feature type="active site" evidence="5">
    <location>
        <position position="137"/>
    </location>
</feature>
<dbReference type="InterPro" id="IPR020847">
    <property type="entry name" value="AP_endonuclease_F1_BS"/>
</dbReference>
<dbReference type="PROSITE" id="PS00726">
    <property type="entry name" value="AP_NUCLEASE_F1_1"/>
    <property type="match status" value="1"/>
</dbReference>
<dbReference type="Pfam" id="PF03372">
    <property type="entry name" value="Exo_endo_phos"/>
    <property type="match status" value="1"/>
</dbReference>
<keyword evidence="4 6" id="KW-0460">Magnesium</keyword>
<feature type="binding site" evidence="6">
    <location>
        <position position="35"/>
    </location>
    <ligand>
        <name>Mg(2+)</name>
        <dbReference type="ChEBI" id="CHEBI:18420"/>
        <label>1</label>
    </ligand>
</feature>